<feature type="compositionally biased region" description="Basic residues" evidence="6">
    <location>
        <begin position="643"/>
        <end position="653"/>
    </location>
</feature>
<evidence type="ECO:0000313" key="9">
    <source>
        <dbReference type="EMBL" id="KAH9415370.1"/>
    </source>
</evidence>
<feature type="disulfide bond" evidence="5">
    <location>
        <begin position="512"/>
        <end position="539"/>
    </location>
</feature>
<evidence type="ECO:0000256" key="7">
    <source>
        <dbReference type="SAM" id="Phobius"/>
    </source>
</evidence>
<dbReference type="InterPro" id="IPR000436">
    <property type="entry name" value="Sushi_SCR_CCP_dom"/>
</dbReference>
<dbReference type="EMBL" id="NJHN03000098">
    <property type="protein sequence ID" value="KAH9415370.1"/>
    <property type="molecule type" value="Genomic_DNA"/>
</dbReference>
<feature type="compositionally biased region" description="Polar residues" evidence="6">
    <location>
        <begin position="175"/>
        <end position="188"/>
    </location>
</feature>
<feature type="compositionally biased region" description="Polar residues" evidence="6">
    <location>
        <begin position="701"/>
        <end position="711"/>
    </location>
</feature>
<dbReference type="SMART" id="SM00032">
    <property type="entry name" value="CCP"/>
    <property type="match status" value="5"/>
</dbReference>
<feature type="domain" description="Sushi" evidence="8">
    <location>
        <begin position="417"/>
        <end position="481"/>
    </location>
</feature>
<evidence type="ECO:0000256" key="2">
    <source>
        <dbReference type="ARBA" id="ARBA00022737"/>
    </source>
</evidence>
<reference evidence="9 10" key="2">
    <citation type="journal article" date="2022" name="Mol. Biol. Evol.">
        <title>Comparative Genomics Reveals Insights into the Divergent Evolution of Astigmatic Mites and Household Pest Adaptations.</title>
        <authorList>
            <person name="Xiong Q."/>
            <person name="Wan A.T."/>
            <person name="Liu X."/>
            <person name="Fung C.S."/>
            <person name="Xiao X."/>
            <person name="Malainual N."/>
            <person name="Hou J."/>
            <person name="Wang L."/>
            <person name="Wang M."/>
            <person name="Yang K.Y."/>
            <person name="Cui Y."/>
            <person name="Leung E.L."/>
            <person name="Nong W."/>
            <person name="Shin S.K."/>
            <person name="Au S.W."/>
            <person name="Jeong K.Y."/>
            <person name="Chew F.T."/>
            <person name="Hui J.H."/>
            <person name="Leung T.F."/>
            <person name="Tungtrongchitr A."/>
            <person name="Zhong N."/>
            <person name="Liu Z."/>
            <person name="Tsui S.K."/>
        </authorList>
    </citation>
    <scope>NUCLEOTIDE SEQUENCE [LARGE SCALE GENOMIC DNA]</scope>
    <source>
        <strain evidence="9">Derp</strain>
    </source>
</reference>
<keyword evidence="7" id="KW-0472">Membrane</keyword>
<reference evidence="9 10" key="1">
    <citation type="journal article" date="2018" name="J. Allergy Clin. Immunol.">
        <title>High-quality assembly of Dermatophagoides pteronyssinus genome and transcriptome reveals a wide range of novel allergens.</title>
        <authorList>
            <person name="Liu X.Y."/>
            <person name="Yang K.Y."/>
            <person name="Wang M.Q."/>
            <person name="Kwok J.S."/>
            <person name="Zeng X."/>
            <person name="Yang Z."/>
            <person name="Xiao X.J."/>
            <person name="Lau C.P."/>
            <person name="Li Y."/>
            <person name="Huang Z.M."/>
            <person name="Ba J.G."/>
            <person name="Yim A.K."/>
            <person name="Ouyang C.Y."/>
            <person name="Ngai S.M."/>
            <person name="Chan T.F."/>
            <person name="Leung E.L."/>
            <person name="Liu L."/>
            <person name="Liu Z.G."/>
            <person name="Tsui S.K."/>
        </authorList>
    </citation>
    <scope>NUCLEOTIDE SEQUENCE [LARGE SCALE GENOMIC DNA]</scope>
    <source>
        <strain evidence="9">Derp</strain>
    </source>
</reference>
<evidence type="ECO:0000313" key="10">
    <source>
        <dbReference type="Proteomes" id="UP000887458"/>
    </source>
</evidence>
<dbReference type="Gene3D" id="2.10.70.10">
    <property type="entry name" value="Complement Module, domain 1"/>
    <property type="match status" value="5"/>
</dbReference>
<feature type="disulfide bond" evidence="5">
    <location>
        <begin position="301"/>
        <end position="328"/>
    </location>
</feature>
<feature type="region of interest" description="Disordered" evidence="6">
    <location>
        <begin position="170"/>
        <end position="211"/>
    </location>
</feature>
<keyword evidence="10" id="KW-1185">Reference proteome</keyword>
<comment type="caution">
    <text evidence="9">The sequence shown here is derived from an EMBL/GenBank/DDBJ whole genome shotgun (WGS) entry which is preliminary data.</text>
</comment>
<keyword evidence="7" id="KW-0812">Transmembrane</keyword>
<dbReference type="SUPFAM" id="SSF57535">
    <property type="entry name" value="Complement control module/SCR domain"/>
    <property type="match status" value="5"/>
</dbReference>
<feature type="transmembrane region" description="Helical" evidence="7">
    <location>
        <begin position="582"/>
        <end position="605"/>
    </location>
</feature>
<feature type="compositionally biased region" description="Low complexity" evidence="6">
    <location>
        <begin position="53"/>
        <end position="73"/>
    </location>
</feature>
<evidence type="ECO:0000259" key="8">
    <source>
        <dbReference type="PROSITE" id="PS50923"/>
    </source>
</evidence>
<feature type="region of interest" description="Disordered" evidence="6">
    <location>
        <begin position="228"/>
        <end position="254"/>
    </location>
</feature>
<feature type="domain" description="Sushi" evidence="8">
    <location>
        <begin position="487"/>
        <end position="541"/>
    </location>
</feature>
<gene>
    <name evidence="9" type="ORF">DERP_012666</name>
</gene>
<dbReference type="Pfam" id="PF00084">
    <property type="entry name" value="Sushi"/>
    <property type="match status" value="4"/>
</dbReference>
<dbReference type="PROSITE" id="PS50923">
    <property type="entry name" value="SUSHI"/>
    <property type="match status" value="4"/>
</dbReference>
<keyword evidence="3 5" id="KW-1015">Disulfide bond</keyword>
<keyword evidence="4" id="KW-0325">Glycoprotein</keyword>
<dbReference type="Proteomes" id="UP000887458">
    <property type="component" value="Unassembled WGS sequence"/>
</dbReference>
<dbReference type="InterPro" id="IPR050350">
    <property type="entry name" value="Compl-Cell_Adhes-Reg"/>
</dbReference>
<evidence type="ECO:0000256" key="5">
    <source>
        <dbReference type="PROSITE-ProRule" id="PRU00302"/>
    </source>
</evidence>
<dbReference type="PANTHER" id="PTHR19325:SF575">
    <property type="entry name" value="LOCOMOTION-RELATED PROTEIN HIKARU GENKI"/>
    <property type="match status" value="1"/>
</dbReference>
<organism evidence="9 10">
    <name type="scientific">Dermatophagoides pteronyssinus</name>
    <name type="common">European house dust mite</name>
    <dbReference type="NCBI Taxonomy" id="6956"/>
    <lineage>
        <taxon>Eukaryota</taxon>
        <taxon>Metazoa</taxon>
        <taxon>Ecdysozoa</taxon>
        <taxon>Arthropoda</taxon>
        <taxon>Chelicerata</taxon>
        <taxon>Arachnida</taxon>
        <taxon>Acari</taxon>
        <taxon>Acariformes</taxon>
        <taxon>Sarcoptiformes</taxon>
        <taxon>Astigmata</taxon>
        <taxon>Psoroptidia</taxon>
        <taxon>Analgoidea</taxon>
        <taxon>Pyroglyphidae</taxon>
        <taxon>Dermatophagoidinae</taxon>
        <taxon>Dermatophagoides</taxon>
    </lineage>
</organism>
<sequence length="867" mass="96905">MIKQSSNHNNNIKSNIFSIMMILLLLILQCNTHLIESNLTTTTTLSTTTMMTDSNITNNNNITNKRQQPISSPSPQPSYTLNDYNQAIKQHAFNSPHLFCGDPPLVPNAQSNLHRHQKHFVFPIGQEANYECEQGFRPIDGQSQTRCILDGIHPSSIGHILFPDIHHHSVDTDNDSNSPNIRLGSNRSKNSKRLNDGDDDENEHDLNSATNDKSRFLDGDFFVGDKRKMSRKNDANDDDLDDLDSSNKHPKQHAHWSPLVTLNCQPVNCSQPLEIPNAKMIFNKSSTSANFSFNSNVHYVCDEGYETIGFPVLTCRADGQWNRQPPECRLKQCPQLPELKNGRISYSDAERRIHSRADYLCNHGYRLNAISNTRICGSNDRWSPLEQYFKATIGSNSTQNVAIQNNSTNEIYECIAVTCPTPVRPHNGLRIVDVNRKQRMNRNFFIPGDIIIFSCMSNRLKLTAKCRDDGEWSQRMPHCPMNEFSTLKCAPITTFSHGTVKIVNQTRALFSCNDGYELDGATTINCNINGAWSGPLPRCVVRMIISTDNHQSILDSSNNHQHLSESSHKDLDNEERSISNTLLILLIIIFILLFIIISIGMVAFCRWRQRRMNSKVWQRYFGHYYHRQSKTNIMLSTHFGSNYHHHHSNHPHHQLNGGSSASTTSTNNGGGGDPVTIALSSNVGGDGPSSNARLLKRGNNRSKSTYSKTSSIGTGNGILQSSFSSADETTADLKSTAETIISERARTISTYVADDTCAEDDEYDDDDDCGDCDDDIINDYSPTSIYRSTTFPLSSTIVQQHSLPLDILGGGKSIDINIAKRTLSSDNNSHQIISQKNAFDPILSNDLFDTTTTTRNQSNGGIPVTDL</sequence>
<evidence type="ECO:0000256" key="6">
    <source>
        <dbReference type="SAM" id="MobiDB-lite"/>
    </source>
</evidence>
<feature type="compositionally biased region" description="Polar residues" evidence="6">
    <location>
        <begin position="678"/>
        <end position="692"/>
    </location>
</feature>
<comment type="caution">
    <text evidence="5">Lacks conserved residue(s) required for the propagation of feature annotation.</text>
</comment>
<keyword evidence="1 5" id="KW-0768">Sushi</keyword>
<feature type="region of interest" description="Disordered" evidence="6">
    <location>
        <begin position="642"/>
        <end position="711"/>
    </location>
</feature>
<name>A0ABQ8IYI7_DERPT</name>
<proteinExistence type="predicted"/>
<dbReference type="CDD" id="cd00033">
    <property type="entry name" value="CCP"/>
    <property type="match status" value="5"/>
</dbReference>
<feature type="domain" description="Sushi" evidence="8">
    <location>
        <begin position="267"/>
        <end position="330"/>
    </location>
</feature>
<keyword evidence="7" id="KW-1133">Transmembrane helix</keyword>
<feature type="domain" description="Sushi" evidence="8">
    <location>
        <begin position="331"/>
        <end position="391"/>
    </location>
</feature>
<accession>A0ABQ8IYI7</accession>
<keyword evidence="2" id="KW-0677">Repeat</keyword>
<dbReference type="InterPro" id="IPR035976">
    <property type="entry name" value="Sushi/SCR/CCP_sf"/>
</dbReference>
<feature type="region of interest" description="Disordered" evidence="6">
    <location>
        <begin position="53"/>
        <end position="76"/>
    </location>
</feature>
<feature type="compositionally biased region" description="Low complexity" evidence="6">
    <location>
        <begin position="654"/>
        <end position="667"/>
    </location>
</feature>
<dbReference type="PANTHER" id="PTHR19325">
    <property type="entry name" value="COMPLEMENT COMPONENT-RELATED SUSHI DOMAIN-CONTAINING"/>
    <property type="match status" value="1"/>
</dbReference>
<evidence type="ECO:0000256" key="4">
    <source>
        <dbReference type="ARBA" id="ARBA00023180"/>
    </source>
</evidence>
<evidence type="ECO:0000256" key="3">
    <source>
        <dbReference type="ARBA" id="ARBA00023157"/>
    </source>
</evidence>
<feature type="disulfide bond" evidence="5">
    <location>
        <begin position="333"/>
        <end position="376"/>
    </location>
</feature>
<protein>
    <recommendedName>
        <fullName evidence="8">Sushi domain-containing protein</fullName>
    </recommendedName>
</protein>
<feature type="transmembrane region" description="Helical" evidence="7">
    <location>
        <begin position="12"/>
        <end position="28"/>
    </location>
</feature>
<evidence type="ECO:0000256" key="1">
    <source>
        <dbReference type="ARBA" id="ARBA00022659"/>
    </source>
</evidence>